<dbReference type="Proteomes" id="UP000249177">
    <property type="component" value="Unassembled WGS sequence"/>
</dbReference>
<feature type="transmembrane region" description="Helical" evidence="1">
    <location>
        <begin position="295"/>
        <end position="317"/>
    </location>
</feature>
<comment type="caution">
    <text evidence="2">The sequence shown here is derived from an EMBL/GenBank/DDBJ whole genome shotgun (WGS) entry which is preliminary data.</text>
</comment>
<sequence length="329" mass="37861">MSVQKENNPENPEIDLLTVFSRIGDFFEWINTSLFRIIRFFVKNAIVVAVLIVIGIGIGKYLDSAQKTYVNKITVTPNFKSTDYLYAKIDFLASKIKLQDTVFLKSIGIQNPLQIASISVAPILNVNDLVNKEDKEFQLLQLMKENESLNTIVKDTTLRKYYNFHSIKINANGIIVQKNTIDPILNFLNTSVYYEAFKKINSQNIQNNIKEKEATILQIDRILNKFSSANTSQSGNEKLIYYNENLNLDKIIKTKDSLCGEIDKLKIEQYNTGKTIREQGMVLNIKSNKIFKWKLIFILPLVFVGLFVFFSFFISFYKKQSLKANANLK</sequence>
<organism evidence="2 3">
    <name type="scientific">Flavobacterium aquariorum</name>
    <dbReference type="NCBI Taxonomy" id="2217670"/>
    <lineage>
        <taxon>Bacteria</taxon>
        <taxon>Pseudomonadati</taxon>
        <taxon>Bacteroidota</taxon>
        <taxon>Flavobacteriia</taxon>
        <taxon>Flavobacteriales</taxon>
        <taxon>Flavobacteriaceae</taxon>
        <taxon>Flavobacterium</taxon>
    </lineage>
</organism>
<keyword evidence="1" id="KW-0472">Membrane</keyword>
<dbReference type="RefSeq" id="WP_111408357.1">
    <property type="nucleotide sequence ID" value="NZ_QKXH01000001.1"/>
</dbReference>
<proteinExistence type="predicted"/>
<reference evidence="2 3" key="1">
    <citation type="submission" date="2018-06" db="EMBL/GenBank/DDBJ databases">
        <title>Flavobacterium sp IMCC34762, genome.</title>
        <authorList>
            <person name="Joung Y."/>
            <person name="Cho J."/>
            <person name="Song J."/>
        </authorList>
    </citation>
    <scope>NUCLEOTIDE SEQUENCE [LARGE SCALE GENOMIC DNA]</scope>
    <source>
        <strain evidence="2 3">IMCC34762</strain>
    </source>
</reference>
<name>A0A2W7TZ20_9FLAO</name>
<keyword evidence="1" id="KW-0812">Transmembrane</keyword>
<evidence type="ECO:0000313" key="2">
    <source>
        <dbReference type="EMBL" id="PZX95288.1"/>
    </source>
</evidence>
<dbReference type="AlphaFoldDB" id="A0A2W7TZ20"/>
<dbReference type="OrthoDB" id="1452530at2"/>
<keyword evidence="3" id="KW-1185">Reference proteome</keyword>
<evidence type="ECO:0000313" key="3">
    <source>
        <dbReference type="Proteomes" id="UP000249177"/>
    </source>
</evidence>
<dbReference type="EMBL" id="QKXH01000001">
    <property type="protein sequence ID" value="PZX95288.1"/>
    <property type="molecule type" value="Genomic_DNA"/>
</dbReference>
<keyword evidence="1" id="KW-1133">Transmembrane helix</keyword>
<accession>A0A2W7TZ20</accession>
<feature type="transmembrane region" description="Helical" evidence="1">
    <location>
        <begin position="37"/>
        <end position="58"/>
    </location>
</feature>
<protein>
    <submittedName>
        <fullName evidence="2">Uncharacterized protein</fullName>
    </submittedName>
</protein>
<gene>
    <name evidence="2" type="ORF">DOS84_01630</name>
</gene>
<evidence type="ECO:0000256" key="1">
    <source>
        <dbReference type="SAM" id="Phobius"/>
    </source>
</evidence>